<evidence type="ECO:0000259" key="16">
    <source>
        <dbReference type="PROSITE" id="PS50280"/>
    </source>
</evidence>
<feature type="region of interest" description="Disordered" evidence="15">
    <location>
        <begin position="611"/>
        <end position="642"/>
    </location>
</feature>
<dbReference type="Gene3D" id="2.170.270.10">
    <property type="entry name" value="SET domain"/>
    <property type="match status" value="1"/>
</dbReference>
<dbReference type="GO" id="GO:0032259">
    <property type="term" value="P:methylation"/>
    <property type="evidence" value="ECO:0007669"/>
    <property type="project" value="UniProtKB-KW"/>
</dbReference>
<evidence type="ECO:0000313" key="18">
    <source>
        <dbReference type="Proteomes" id="UP000243515"/>
    </source>
</evidence>
<dbReference type="Pfam" id="PF00856">
    <property type="entry name" value="SET"/>
    <property type="match status" value="1"/>
</dbReference>
<keyword evidence="9" id="KW-0949">S-adenosyl-L-methionine</keyword>
<comment type="catalytic activity">
    <reaction evidence="14">
        <text>L-lysyl(20)-[histone H4] + 3 S-adenosyl-L-methionine = N(6),N(6),N(6)-trimethyl-L-lysyl(20)-[histone H4] + 3 S-adenosyl-L-homocysteine + 3 H(+)</text>
        <dbReference type="Rhea" id="RHEA:64456"/>
        <dbReference type="Rhea" id="RHEA-COMP:15554"/>
        <dbReference type="Rhea" id="RHEA-COMP:15998"/>
        <dbReference type="ChEBI" id="CHEBI:15378"/>
        <dbReference type="ChEBI" id="CHEBI:29969"/>
        <dbReference type="ChEBI" id="CHEBI:57856"/>
        <dbReference type="ChEBI" id="CHEBI:59789"/>
        <dbReference type="ChEBI" id="CHEBI:61961"/>
        <dbReference type="EC" id="2.1.1.372"/>
    </reaction>
</comment>
<feature type="region of interest" description="Disordered" evidence="15">
    <location>
        <begin position="359"/>
        <end position="409"/>
    </location>
</feature>
<dbReference type="GO" id="GO:0140943">
    <property type="term" value="F:histone H4K20 trimethyltransferase activity"/>
    <property type="evidence" value="ECO:0007669"/>
    <property type="project" value="UniProtKB-EC"/>
</dbReference>
<dbReference type="Proteomes" id="UP000243515">
    <property type="component" value="Unassembled WGS sequence"/>
</dbReference>
<evidence type="ECO:0000256" key="3">
    <source>
        <dbReference type="ARBA" id="ARBA00004286"/>
    </source>
</evidence>
<dbReference type="Gene3D" id="1.10.10.1700">
    <property type="entry name" value="Histone-lysine N-methyltransferase"/>
    <property type="match status" value="1"/>
</dbReference>
<accession>A0A232M1M9</accession>
<sequence length="642" mass="73153">MPPFKSRQSPSLDRRDRLTLAKLASYDDVLTDALIDRAFFWTHTRKNRTKFVAARGIREEDVTRILLYDVIVGKDVANAEKELLALPGLNKYLSKLPNDREKEWFRRHLRKYIQIYLPECPFEITTTNRYTITIHEAMVCARKLIKKGEEIKHLSGTLVAMTKEEELDLDLARKDFSIVMSSRKKTPSLFLGPARFANHDCDANGRLVTRGSEGMQVVATRDILVGEEITVSYGDDYFGIDNCECLCETCERAVRNGWSSSLHSTPDSSSSTPALEDETESSSYQSPFGRKRKRDSEMDSDNSTFSSPRRREKYQRQSSKLREEISGTDLDLSTSVEPSSFLTTLDNSLSSIAQPNEVETCRHESDNVGGSLSSENNQATISRHTSVTDHESPRSSTGDTSQPSSVSTAATSVFDVRVKVEAEPIELSVESPPMESLGLGPPTTGQPDPERFIDGSEMSELSDLSDSWELDDNLEAVVKQTSKAKNSRRKRQVVPSVEDELPVVRMPGDYTKTPKLLAQRYDRWIDCHTCSSWFVQENSYFTRKECPRCERHSKLYGYRWPKTDKEGSFDDDERVMDHRTVHRFLPPDEEAKINRKCRGVSFDMSLTPLLSDTRSETETSESDERRNVRTSRRRDRELRMTM</sequence>
<keyword evidence="7" id="KW-0489">Methyltransferase</keyword>
<evidence type="ECO:0000256" key="7">
    <source>
        <dbReference type="ARBA" id="ARBA00022603"/>
    </source>
</evidence>
<feature type="domain" description="SET" evidence="16">
    <location>
        <begin position="120"/>
        <end position="234"/>
    </location>
</feature>
<evidence type="ECO:0000256" key="2">
    <source>
        <dbReference type="ARBA" id="ARBA00004123"/>
    </source>
</evidence>
<keyword evidence="18" id="KW-1185">Reference proteome</keyword>
<evidence type="ECO:0000256" key="6">
    <source>
        <dbReference type="ARBA" id="ARBA00022454"/>
    </source>
</evidence>
<dbReference type="InterPro" id="IPR039977">
    <property type="entry name" value="Suv4-20/Set9"/>
</dbReference>
<comment type="function">
    <text evidence="1">Histone methyltransferase that trimethylates 'Lys-20' of histone H4 to form H4K20me3.</text>
</comment>
<dbReference type="GO" id="GO:0005694">
    <property type="term" value="C:chromosome"/>
    <property type="evidence" value="ECO:0007669"/>
    <property type="project" value="UniProtKB-SubCell"/>
</dbReference>
<dbReference type="InterPro" id="IPR046341">
    <property type="entry name" value="SET_dom_sf"/>
</dbReference>
<evidence type="ECO:0000256" key="14">
    <source>
        <dbReference type="ARBA" id="ARBA00048081"/>
    </source>
</evidence>
<evidence type="ECO:0000313" key="17">
    <source>
        <dbReference type="EMBL" id="OXV10276.1"/>
    </source>
</evidence>
<dbReference type="AlphaFoldDB" id="A0A232M1M9"/>
<gene>
    <name evidence="17" type="ORF">Egran_01964</name>
</gene>
<evidence type="ECO:0000256" key="10">
    <source>
        <dbReference type="ARBA" id="ARBA00022853"/>
    </source>
</evidence>
<comment type="subcellular location">
    <subcellularLocation>
        <location evidence="3">Chromosome</location>
    </subcellularLocation>
    <subcellularLocation>
        <location evidence="2">Nucleus</location>
    </subcellularLocation>
</comment>
<keyword evidence="6" id="KW-0158">Chromosome</keyword>
<dbReference type="SMART" id="SM00317">
    <property type="entry name" value="SET"/>
    <property type="match status" value="1"/>
</dbReference>
<dbReference type="PANTHER" id="PTHR12977:SF4">
    <property type="entry name" value="HISTONE-LYSINE N-METHYLTRANSFERASE KMT5B"/>
    <property type="match status" value="1"/>
</dbReference>
<protein>
    <recommendedName>
        <fullName evidence="5">Histone-lysine N-methyltransferase SET9</fullName>
        <ecNumber evidence="12">2.1.1.372</ecNumber>
    </recommendedName>
    <alternativeName>
        <fullName evidence="4">Histone-lysine N-methyltransferase set9</fullName>
    </alternativeName>
    <alternativeName>
        <fullName evidence="13">SET domain protein 9</fullName>
    </alternativeName>
</protein>
<evidence type="ECO:0000256" key="11">
    <source>
        <dbReference type="ARBA" id="ARBA00023242"/>
    </source>
</evidence>
<dbReference type="PANTHER" id="PTHR12977">
    <property type="entry name" value="SUPPRESSOR OF VARIEGATION 4-20-RELATED"/>
    <property type="match status" value="1"/>
</dbReference>
<keyword evidence="10" id="KW-0156">Chromatin regulator</keyword>
<evidence type="ECO:0000256" key="9">
    <source>
        <dbReference type="ARBA" id="ARBA00022691"/>
    </source>
</evidence>
<proteinExistence type="predicted"/>
<dbReference type="InterPro" id="IPR041938">
    <property type="entry name" value="Hist-Lys_N-MTase_N"/>
</dbReference>
<dbReference type="InterPro" id="IPR001214">
    <property type="entry name" value="SET_dom"/>
</dbReference>
<organism evidence="17 18">
    <name type="scientific">Elaphomyces granulatus</name>
    <dbReference type="NCBI Taxonomy" id="519963"/>
    <lineage>
        <taxon>Eukaryota</taxon>
        <taxon>Fungi</taxon>
        <taxon>Dikarya</taxon>
        <taxon>Ascomycota</taxon>
        <taxon>Pezizomycotina</taxon>
        <taxon>Eurotiomycetes</taxon>
        <taxon>Eurotiomycetidae</taxon>
        <taxon>Eurotiales</taxon>
        <taxon>Elaphomycetaceae</taxon>
        <taxon>Elaphomyces</taxon>
    </lineage>
</organism>
<evidence type="ECO:0000256" key="1">
    <source>
        <dbReference type="ARBA" id="ARBA00001984"/>
    </source>
</evidence>
<dbReference type="CDD" id="cd10524">
    <property type="entry name" value="SET_Suv4-20-like"/>
    <property type="match status" value="1"/>
</dbReference>
<name>A0A232M1M9_9EURO</name>
<dbReference type="OrthoDB" id="6627536at2759"/>
<evidence type="ECO:0000256" key="15">
    <source>
        <dbReference type="SAM" id="MobiDB-lite"/>
    </source>
</evidence>
<evidence type="ECO:0000256" key="12">
    <source>
        <dbReference type="ARBA" id="ARBA00024057"/>
    </source>
</evidence>
<feature type="compositionally biased region" description="Polar residues" evidence="15">
    <location>
        <begin position="394"/>
        <end position="409"/>
    </location>
</feature>
<dbReference type="GO" id="GO:0005634">
    <property type="term" value="C:nucleus"/>
    <property type="evidence" value="ECO:0007669"/>
    <property type="project" value="UniProtKB-SubCell"/>
</dbReference>
<evidence type="ECO:0000256" key="8">
    <source>
        <dbReference type="ARBA" id="ARBA00022679"/>
    </source>
</evidence>
<feature type="compositionally biased region" description="Polar residues" evidence="15">
    <location>
        <begin position="368"/>
        <end position="385"/>
    </location>
</feature>
<dbReference type="InterPro" id="IPR025783">
    <property type="entry name" value="Set9_fungi"/>
</dbReference>
<dbReference type="PROSITE" id="PS50280">
    <property type="entry name" value="SET"/>
    <property type="match status" value="1"/>
</dbReference>
<evidence type="ECO:0000256" key="4">
    <source>
        <dbReference type="ARBA" id="ARBA00014232"/>
    </source>
</evidence>
<evidence type="ECO:0000256" key="13">
    <source>
        <dbReference type="ARBA" id="ARBA00030653"/>
    </source>
</evidence>
<dbReference type="EMBL" id="NPHW01003015">
    <property type="protein sequence ID" value="OXV10276.1"/>
    <property type="molecule type" value="Genomic_DNA"/>
</dbReference>
<feature type="compositionally biased region" description="Low complexity" evidence="15">
    <location>
        <begin position="259"/>
        <end position="271"/>
    </location>
</feature>
<feature type="region of interest" description="Disordered" evidence="15">
    <location>
        <begin position="425"/>
        <end position="451"/>
    </location>
</feature>
<dbReference type="PROSITE" id="PS51567">
    <property type="entry name" value="SAM_MT43_SUVAR420_1"/>
    <property type="match status" value="1"/>
</dbReference>
<keyword evidence="11" id="KW-0539">Nucleus</keyword>
<feature type="region of interest" description="Disordered" evidence="15">
    <location>
        <begin position="258"/>
        <end position="336"/>
    </location>
</feature>
<reference evidence="17 18" key="1">
    <citation type="journal article" date="2015" name="Environ. Microbiol.">
        <title>Metagenome sequence of Elaphomyces granulatus from sporocarp tissue reveals Ascomycota ectomycorrhizal fingerprints of genome expansion and a Proteobacteria-rich microbiome.</title>
        <authorList>
            <person name="Quandt C.A."/>
            <person name="Kohler A."/>
            <person name="Hesse C.N."/>
            <person name="Sharpton T.J."/>
            <person name="Martin F."/>
            <person name="Spatafora J.W."/>
        </authorList>
    </citation>
    <scope>NUCLEOTIDE SEQUENCE [LARGE SCALE GENOMIC DNA]</scope>
    <source>
        <strain evidence="17 18">OSC145934</strain>
    </source>
</reference>
<dbReference type="SUPFAM" id="SSF82199">
    <property type="entry name" value="SET domain"/>
    <property type="match status" value="1"/>
</dbReference>
<comment type="caution">
    <text evidence="17">The sequence shown here is derived from an EMBL/GenBank/DDBJ whole genome shotgun (WGS) entry which is preliminary data.</text>
</comment>
<dbReference type="EC" id="2.1.1.372" evidence="12"/>
<keyword evidence="8" id="KW-0808">Transferase</keyword>
<evidence type="ECO:0000256" key="5">
    <source>
        <dbReference type="ARBA" id="ARBA00015413"/>
    </source>
</evidence>
<feature type="compositionally biased region" description="Basic and acidic residues" evidence="15">
    <location>
        <begin position="613"/>
        <end position="627"/>
    </location>
</feature>